<proteinExistence type="predicted"/>
<dbReference type="EMBL" id="MN740560">
    <property type="protein sequence ID" value="QHU33684.1"/>
    <property type="molecule type" value="Genomic_DNA"/>
</dbReference>
<evidence type="ECO:0000313" key="1">
    <source>
        <dbReference type="EMBL" id="QHU33684.1"/>
    </source>
</evidence>
<reference evidence="1" key="1">
    <citation type="journal article" date="2020" name="Nature">
        <title>Giant virus diversity and host interactions through global metagenomics.</title>
        <authorList>
            <person name="Schulz F."/>
            <person name="Roux S."/>
            <person name="Paez-Espino D."/>
            <person name="Jungbluth S."/>
            <person name="Walsh D.A."/>
            <person name="Denef V.J."/>
            <person name="McMahon K.D."/>
            <person name="Konstantinidis K.T."/>
            <person name="Eloe-Fadrosh E.A."/>
            <person name="Kyrpides N.C."/>
            <person name="Woyke T."/>
        </authorList>
    </citation>
    <scope>NUCLEOTIDE SEQUENCE</scope>
    <source>
        <strain evidence="1">GVMAG-S-1016704-121</strain>
    </source>
</reference>
<name>A0A6C0LVU5_9ZZZZ</name>
<sequence length="137" mass="15441">MKSYLLISFLVKVCVCFTPIKNPSYTNLQLARARTFNQLIAPALCGSSYKKFRKAMNNYGLSYSETSCTVGHCIPASKGGANLGYNLFAQFEDDNRKLGPKKVNCGELFYYYRTGPPCTCTNENGDFDEECPLWMEH</sequence>
<accession>A0A6C0LVU5</accession>
<dbReference type="AlphaFoldDB" id="A0A6C0LVU5"/>
<protein>
    <submittedName>
        <fullName evidence="1">Uncharacterized protein</fullName>
    </submittedName>
</protein>
<organism evidence="1">
    <name type="scientific">viral metagenome</name>
    <dbReference type="NCBI Taxonomy" id="1070528"/>
    <lineage>
        <taxon>unclassified sequences</taxon>
        <taxon>metagenomes</taxon>
        <taxon>organismal metagenomes</taxon>
    </lineage>
</organism>